<comment type="cofactor">
    <cofactor evidence="1">
        <name>Mg(2+)</name>
        <dbReference type="ChEBI" id="CHEBI:18420"/>
    </cofactor>
</comment>
<evidence type="ECO:0000259" key="4">
    <source>
        <dbReference type="PROSITE" id="PS51462"/>
    </source>
</evidence>
<accession>A0ABQ3V0K0</accession>
<dbReference type="PANTHER" id="PTHR43046:SF12">
    <property type="entry name" value="GDP-MANNOSE MANNOSYL HYDROLASE"/>
    <property type="match status" value="1"/>
</dbReference>
<dbReference type="Pfam" id="PF00293">
    <property type="entry name" value="NUDIX"/>
    <property type="match status" value="1"/>
</dbReference>
<dbReference type="PROSITE" id="PS51462">
    <property type="entry name" value="NUDIX"/>
    <property type="match status" value="1"/>
</dbReference>
<keyword evidence="6" id="KW-1185">Reference proteome</keyword>
<dbReference type="InterPro" id="IPR000086">
    <property type="entry name" value="NUDIX_hydrolase_dom"/>
</dbReference>
<dbReference type="PANTHER" id="PTHR43046">
    <property type="entry name" value="GDP-MANNOSE MANNOSYL HYDROLASE"/>
    <property type="match status" value="1"/>
</dbReference>
<dbReference type="CDD" id="cd02883">
    <property type="entry name" value="NUDIX_Hydrolase"/>
    <property type="match status" value="1"/>
</dbReference>
<dbReference type="PROSITE" id="PS00893">
    <property type="entry name" value="NUDIX_BOX"/>
    <property type="match status" value="1"/>
</dbReference>
<dbReference type="EMBL" id="BNJG01000002">
    <property type="protein sequence ID" value="GHO58075.1"/>
    <property type="molecule type" value="Genomic_DNA"/>
</dbReference>
<dbReference type="Gene3D" id="3.90.79.10">
    <property type="entry name" value="Nucleoside Triphosphate Pyrophosphohydrolase"/>
    <property type="match status" value="1"/>
</dbReference>
<feature type="domain" description="Nudix hydrolase" evidence="4">
    <location>
        <begin position="43"/>
        <end position="175"/>
    </location>
</feature>
<evidence type="ECO:0000256" key="3">
    <source>
        <dbReference type="ARBA" id="ARBA00022842"/>
    </source>
</evidence>
<keyword evidence="2" id="KW-0378">Hydrolase</keyword>
<sequence length="180" mass="20480">MSIELAQALQSATLVAEEDALWGEGTIPLKVMSYLSQELPPMELITSVRALVTREDKVLVIRDPLNHHLLPGGQRQDGETLMQTLRRELLEETGWSLASTRLLGFKHFRYLGPRLETFRTYPDFLQVIYHATPEVFHPEAREQDGYELEAVFRPPVELATLKLSTSDKAFLNAIYELESA</sequence>
<dbReference type="Proteomes" id="UP000654345">
    <property type="component" value="Unassembled WGS sequence"/>
</dbReference>
<reference evidence="5 6" key="1">
    <citation type="journal article" date="2021" name="Int. J. Syst. Evol. Microbiol.">
        <title>Reticulibacter mediterranei gen. nov., sp. nov., within the new family Reticulibacteraceae fam. nov., and Ktedonospora formicarum gen. nov., sp. nov., Ktedonobacter robiniae sp. nov., Dictyobacter formicarum sp. nov. and Dictyobacter arantiisoli sp. nov., belonging to the class Ktedonobacteria.</title>
        <authorList>
            <person name="Yabe S."/>
            <person name="Zheng Y."/>
            <person name="Wang C.M."/>
            <person name="Sakai Y."/>
            <person name="Abe K."/>
            <person name="Yokota A."/>
            <person name="Donadio S."/>
            <person name="Cavaletti L."/>
            <person name="Monciardini P."/>
        </authorList>
    </citation>
    <scope>NUCLEOTIDE SEQUENCE [LARGE SCALE GENOMIC DNA]</scope>
    <source>
        <strain evidence="5 6">SOSP1-30</strain>
    </source>
</reference>
<dbReference type="SUPFAM" id="SSF55811">
    <property type="entry name" value="Nudix"/>
    <property type="match status" value="1"/>
</dbReference>
<evidence type="ECO:0000313" key="5">
    <source>
        <dbReference type="EMBL" id="GHO58075.1"/>
    </source>
</evidence>
<dbReference type="InterPro" id="IPR020084">
    <property type="entry name" value="NUDIX_hydrolase_CS"/>
</dbReference>
<protein>
    <recommendedName>
        <fullName evidence="4">Nudix hydrolase domain-containing protein</fullName>
    </recommendedName>
</protein>
<evidence type="ECO:0000256" key="1">
    <source>
        <dbReference type="ARBA" id="ARBA00001946"/>
    </source>
</evidence>
<organism evidence="5 6">
    <name type="scientific">Ktedonobacter robiniae</name>
    <dbReference type="NCBI Taxonomy" id="2778365"/>
    <lineage>
        <taxon>Bacteria</taxon>
        <taxon>Bacillati</taxon>
        <taxon>Chloroflexota</taxon>
        <taxon>Ktedonobacteria</taxon>
        <taxon>Ktedonobacterales</taxon>
        <taxon>Ktedonobacteraceae</taxon>
        <taxon>Ktedonobacter</taxon>
    </lineage>
</organism>
<evidence type="ECO:0000256" key="2">
    <source>
        <dbReference type="ARBA" id="ARBA00022801"/>
    </source>
</evidence>
<name>A0ABQ3V0K0_9CHLR</name>
<gene>
    <name evidence="5" type="ORF">KSB_65500</name>
</gene>
<dbReference type="InterPro" id="IPR015797">
    <property type="entry name" value="NUDIX_hydrolase-like_dom_sf"/>
</dbReference>
<dbReference type="RefSeq" id="WP_201374343.1">
    <property type="nucleotide sequence ID" value="NZ_BNJG01000002.1"/>
</dbReference>
<proteinExistence type="predicted"/>
<evidence type="ECO:0000313" key="6">
    <source>
        <dbReference type="Proteomes" id="UP000654345"/>
    </source>
</evidence>
<keyword evidence="3" id="KW-0460">Magnesium</keyword>
<comment type="caution">
    <text evidence="5">The sequence shown here is derived from an EMBL/GenBank/DDBJ whole genome shotgun (WGS) entry which is preliminary data.</text>
</comment>